<evidence type="ECO:0000256" key="1">
    <source>
        <dbReference type="SAM" id="SignalP"/>
    </source>
</evidence>
<reference evidence="3" key="1">
    <citation type="journal article" date="2016" name="Front. Microbiol.">
        <title>Molecular Keys to the Janthinobacterium and Duganella spp. Interaction with the Plant Pathogen Fusarium graminearum.</title>
        <authorList>
            <person name="Haack F.S."/>
            <person name="Poehlein A."/>
            <person name="Kroger C."/>
            <person name="Voigt C.A."/>
            <person name="Piepenbring M."/>
            <person name="Bode H.B."/>
            <person name="Daniel R."/>
            <person name="Schafer W."/>
            <person name="Streit W.R."/>
        </authorList>
    </citation>
    <scope>NUCLEOTIDE SEQUENCE [LARGE SCALE GENOMIC DNA]</scope>
    <source>
        <strain evidence="3">T54</strain>
    </source>
</reference>
<keyword evidence="1" id="KW-0732">Signal</keyword>
<dbReference type="Pfam" id="PF12094">
    <property type="entry name" value="DUF3570"/>
    <property type="match status" value="2"/>
</dbReference>
<evidence type="ECO:0000313" key="3">
    <source>
        <dbReference type="Proteomes" id="UP000175989"/>
    </source>
</evidence>
<dbReference type="OrthoDB" id="5450709at2"/>
<organism evidence="2 3">
    <name type="scientific">Duganella phyllosphaerae</name>
    <dbReference type="NCBI Taxonomy" id="762836"/>
    <lineage>
        <taxon>Bacteria</taxon>
        <taxon>Pseudomonadati</taxon>
        <taxon>Pseudomonadota</taxon>
        <taxon>Betaproteobacteria</taxon>
        <taxon>Burkholderiales</taxon>
        <taxon>Oxalobacteraceae</taxon>
        <taxon>Telluria group</taxon>
        <taxon>Duganella</taxon>
    </lineage>
</organism>
<evidence type="ECO:0000313" key="2">
    <source>
        <dbReference type="EMBL" id="OFA08158.1"/>
    </source>
</evidence>
<dbReference type="AlphaFoldDB" id="A0A1E7X5P9"/>
<gene>
    <name evidence="2" type="ORF">DUPY_08070</name>
</gene>
<dbReference type="RefSeq" id="WP_084640534.1">
    <property type="nucleotide sequence ID" value="NZ_LROM01000050.1"/>
</dbReference>
<dbReference type="PATRIC" id="fig|762836.4.peg.852"/>
<name>A0A1E7X5P9_9BURK</name>
<evidence type="ECO:0008006" key="4">
    <source>
        <dbReference type="Google" id="ProtNLM"/>
    </source>
</evidence>
<dbReference type="EMBL" id="LROM01000050">
    <property type="protein sequence ID" value="OFA08158.1"/>
    <property type="molecule type" value="Genomic_DNA"/>
</dbReference>
<sequence>MEPIKTETSSGAAPPSPSAVAASAILAAALLLPGVQAHAEAPPTNGVISVGYLDYKDSQSGLDRIHVKAPSVSVMAPVAGVWSISASAVNDDVSGATPRYHSAISGASRMSDHRTAGDVSVKRYFDRGSLSVGAAYSSEDDYLSRALSVSGTFESEDRNTTWSAGIGRANDHINPTNQIVRNERKQSTNFLLGVTQVLGKADVVQVTLAHDTGKGYFNDPYKFPDNRPRTRDESTLLLRWNHYVEATGGTSRTSYRYYRDSFGVRGHTLGQEYVQPLADGWTVTPEVRLYTQRAADFYFDPVYDQTLGQPFPPGYNPNNFASADYRLSGFGAVTLGLKVSKQIDKNWSVDAKVSAYQQRGSWRVFGSGSPGLDAVRARTIQLAVNRTW</sequence>
<accession>A0A1E7X5P9</accession>
<dbReference type="Proteomes" id="UP000175989">
    <property type="component" value="Unassembled WGS sequence"/>
</dbReference>
<protein>
    <recommendedName>
        <fullName evidence="4">DUF3570 domain-containing protein</fullName>
    </recommendedName>
</protein>
<comment type="caution">
    <text evidence="2">The sequence shown here is derived from an EMBL/GenBank/DDBJ whole genome shotgun (WGS) entry which is preliminary data.</text>
</comment>
<feature type="chain" id="PRO_5009208444" description="DUF3570 domain-containing protein" evidence="1">
    <location>
        <begin position="40"/>
        <end position="388"/>
    </location>
</feature>
<proteinExistence type="predicted"/>
<dbReference type="InterPro" id="IPR021953">
    <property type="entry name" value="DUF3570"/>
</dbReference>
<feature type="signal peptide" evidence="1">
    <location>
        <begin position="1"/>
        <end position="39"/>
    </location>
</feature>
<keyword evidence="3" id="KW-1185">Reference proteome</keyword>